<dbReference type="Proteomes" id="UP000634136">
    <property type="component" value="Unassembled WGS sequence"/>
</dbReference>
<evidence type="ECO:0000313" key="2">
    <source>
        <dbReference type="Proteomes" id="UP000634136"/>
    </source>
</evidence>
<name>A0A834TLE4_9FABA</name>
<proteinExistence type="predicted"/>
<sequence length="50" mass="5545">MARDIGTAQSKSRAPNILSTTFLLNRTNIPYIKNPSSPNTFTHTNIIVTK</sequence>
<evidence type="ECO:0000313" key="1">
    <source>
        <dbReference type="EMBL" id="KAF7823141.1"/>
    </source>
</evidence>
<comment type="caution">
    <text evidence="1">The sequence shown here is derived from an EMBL/GenBank/DDBJ whole genome shotgun (WGS) entry which is preliminary data.</text>
</comment>
<accession>A0A834TLE4</accession>
<organism evidence="1 2">
    <name type="scientific">Senna tora</name>
    <dbReference type="NCBI Taxonomy" id="362788"/>
    <lineage>
        <taxon>Eukaryota</taxon>
        <taxon>Viridiplantae</taxon>
        <taxon>Streptophyta</taxon>
        <taxon>Embryophyta</taxon>
        <taxon>Tracheophyta</taxon>
        <taxon>Spermatophyta</taxon>
        <taxon>Magnoliopsida</taxon>
        <taxon>eudicotyledons</taxon>
        <taxon>Gunneridae</taxon>
        <taxon>Pentapetalae</taxon>
        <taxon>rosids</taxon>
        <taxon>fabids</taxon>
        <taxon>Fabales</taxon>
        <taxon>Fabaceae</taxon>
        <taxon>Caesalpinioideae</taxon>
        <taxon>Cassia clade</taxon>
        <taxon>Senna</taxon>
    </lineage>
</organism>
<dbReference type="EMBL" id="JAAIUW010000007">
    <property type="protein sequence ID" value="KAF7823141.1"/>
    <property type="molecule type" value="Genomic_DNA"/>
</dbReference>
<dbReference type="AlphaFoldDB" id="A0A834TLE4"/>
<gene>
    <name evidence="1" type="ORF">G2W53_021285</name>
</gene>
<protein>
    <submittedName>
        <fullName evidence="1">Uncharacterized protein</fullName>
    </submittedName>
</protein>
<keyword evidence="2" id="KW-1185">Reference proteome</keyword>
<reference evidence="1" key="1">
    <citation type="submission" date="2020-09" db="EMBL/GenBank/DDBJ databases">
        <title>Genome-Enabled Discovery of Anthraquinone Biosynthesis in Senna tora.</title>
        <authorList>
            <person name="Kang S.-H."/>
            <person name="Pandey R.P."/>
            <person name="Lee C.-M."/>
            <person name="Sim J.-S."/>
            <person name="Jeong J.-T."/>
            <person name="Choi B.-S."/>
            <person name="Jung M."/>
            <person name="Ginzburg D."/>
            <person name="Zhao K."/>
            <person name="Won S.Y."/>
            <person name="Oh T.-J."/>
            <person name="Yu Y."/>
            <person name="Kim N.-H."/>
            <person name="Lee O.R."/>
            <person name="Lee T.-H."/>
            <person name="Bashyal P."/>
            <person name="Kim T.-S."/>
            <person name="Lee W.-H."/>
            <person name="Kawkins C."/>
            <person name="Kim C.-K."/>
            <person name="Kim J.S."/>
            <person name="Ahn B.O."/>
            <person name="Rhee S.Y."/>
            <person name="Sohng J.K."/>
        </authorList>
    </citation>
    <scope>NUCLEOTIDE SEQUENCE</scope>
    <source>
        <tissue evidence="1">Leaf</tissue>
    </source>
</reference>